<evidence type="ECO:0000313" key="2">
    <source>
        <dbReference type="EMBL" id="KAF9066632.1"/>
    </source>
</evidence>
<dbReference type="AlphaFoldDB" id="A0A9P5U5E1"/>
<evidence type="ECO:0000313" key="3">
    <source>
        <dbReference type="Proteomes" id="UP000772434"/>
    </source>
</evidence>
<accession>A0A9P5U5E1</accession>
<organism evidence="2 3">
    <name type="scientific">Rhodocollybia butyracea</name>
    <dbReference type="NCBI Taxonomy" id="206335"/>
    <lineage>
        <taxon>Eukaryota</taxon>
        <taxon>Fungi</taxon>
        <taxon>Dikarya</taxon>
        <taxon>Basidiomycota</taxon>
        <taxon>Agaricomycotina</taxon>
        <taxon>Agaricomycetes</taxon>
        <taxon>Agaricomycetidae</taxon>
        <taxon>Agaricales</taxon>
        <taxon>Marasmiineae</taxon>
        <taxon>Omphalotaceae</taxon>
        <taxon>Rhodocollybia</taxon>
    </lineage>
</organism>
<dbReference type="OrthoDB" id="3020545at2759"/>
<feature type="compositionally biased region" description="Low complexity" evidence="1">
    <location>
        <begin position="87"/>
        <end position="96"/>
    </location>
</feature>
<reference evidence="2" key="1">
    <citation type="submission" date="2020-11" db="EMBL/GenBank/DDBJ databases">
        <authorList>
            <consortium name="DOE Joint Genome Institute"/>
            <person name="Ahrendt S."/>
            <person name="Riley R."/>
            <person name="Andreopoulos W."/>
            <person name="Labutti K."/>
            <person name="Pangilinan J."/>
            <person name="Ruiz-Duenas F.J."/>
            <person name="Barrasa J.M."/>
            <person name="Sanchez-Garcia M."/>
            <person name="Camarero S."/>
            <person name="Miyauchi S."/>
            <person name="Serrano A."/>
            <person name="Linde D."/>
            <person name="Babiker R."/>
            <person name="Drula E."/>
            <person name="Ayuso-Fernandez I."/>
            <person name="Pacheco R."/>
            <person name="Padilla G."/>
            <person name="Ferreira P."/>
            <person name="Barriuso J."/>
            <person name="Kellner H."/>
            <person name="Castanera R."/>
            <person name="Alfaro M."/>
            <person name="Ramirez L."/>
            <person name="Pisabarro A.G."/>
            <person name="Kuo A."/>
            <person name="Tritt A."/>
            <person name="Lipzen A."/>
            <person name="He G."/>
            <person name="Yan M."/>
            <person name="Ng V."/>
            <person name="Cullen D."/>
            <person name="Martin F."/>
            <person name="Rosso M.-N."/>
            <person name="Henrissat B."/>
            <person name="Hibbett D."/>
            <person name="Martinez A.T."/>
            <person name="Grigoriev I.V."/>
        </authorList>
    </citation>
    <scope>NUCLEOTIDE SEQUENCE</scope>
    <source>
        <strain evidence="2">AH 40177</strain>
    </source>
</reference>
<dbReference type="Proteomes" id="UP000772434">
    <property type="component" value="Unassembled WGS sequence"/>
</dbReference>
<feature type="compositionally biased region" description="Polar residues" evidence="1">
    <location>
        <begin position="97"/>
        <end position="107"/>
    </location>
</feature>
<proteinExistence type="predicted"/>
<dbReference type="EMBL" id="JADNRY010000084">
    <property type="protein sequence ID" value="KAF9066632.1"/>
    <property type="molecule type" value="Genomic_DNA"/>
</dbReference>
<keyword evidence="3" id="KW-1185">Reference proteome</keyword>
<comment type="caution">
    <text evidence="2">The sequence shown here is derived from an EMBL/GenBank/DDBJ whole genome shotgun (WGS) entry which is preliminary data.</text>
</comment>
<evidence type="ECO:0000256" key="1">
    <source>
        <dbReference type="SAM" id="MobiDB-lite"/>
    </source>
</evidence>
<feature type="region of interest" description="Disordered" evidence="1">
    <location>
        <begin position="87"/>
        <end position="107"/>
    </location>
</feature>
<protein>
    <recommendedName>
        <fullName evidence="4">F-box domain-containing protein</fullName>
    </recommendedName>
</protein>
<name>A0A9P5U5E1_9AGAR</name>
<gene>
    <name evidence="2" type="ORF">BDP27DRAFT_1330277</name>
</gene>
<sequence length="267" mass="29891">MSSPSLLTISPELQLTIISHLSLSDKRCLILTCQTFNNLLALELAKEHLEAARDKRTILLIEDAHSKELGSKPFIITDVRKVYRSSKSSSAETAASDTPTKSTADSSQNEQKLLVDIYYPRFMRNYSDYDPAIAIDIAMEQLVLQGDRTPNPESTRLVKSVKYKKLRGGLVKASASFLRRRFVCPECQNSREVCPGCGGFSGRFPELFTNCGWAMPCPVCIGYGVAEYAKFIQDDYEELDALWKEIITMLKNEGVKIIEAEENADSE</sequence>
<evidence type="ECO:0008006" key="4">
    <source>
        <dbReference type="Google" id="ProtNLM"/>
    </source>
</evidence>